<name>A0ABU1SDF9_9MICO</name>
<reference evidence="2 3" key="1">
    <citation type="submission" date="2023-07" db="EMBL/GenBank/DDBJ databases">
        <title>Sorghum-associated microbial communities from plants grown in Nebraska, USA.</title>
        <authorList>
            <person name="Schachtman D."/>
        </authorList>
    </citation>
    <scope>NUCLEOTIDE SEQUENCE [LARGE SCALE GENOMIC DNA]</scope>
    <source>
        <strain evidence="2 3">2980</strain>
    </source>
</reference>
<sequence>MPAIDLTPTSPLPLPLHTAPSTSLHADLAGTTMDRHDRAAAPGEQEHEHAWLTESRHRTSQGELLYVRCTACSARRVDLLPSSGLPPTAASRVIGGSPTS</sequence>
<proteinExistence type="predicted"/>
<accession>A0ABU1SDF9</accession>
<feature type="region of interest" description="Disordered" evidence="1">
    <location>
        <begin position="81"/>
        <end position="100"/>
    </location>
</feature>
<dbReference type="RefSeq" id="WP_310020602.1">
    <property type="nucleotide sequence ID" value="NZ_JAVDUM010000009.1"/>
</dbReference>
<feature type="region of interest" description="Disordered" evidence="1">
    <location>
        <begin position="1"/>
        <end position="22"/>
    </location>
</feature>
<protein>
    <submittedName>
        <fullName evidence="2">Uncharacterized protein</fullName>
    </submittedName>
</protein>
<gene>
    <name evidence="2" type="ORF">J2Y69_002228</name>
</gene>
<organism evidence="2 3">
    <name type="scientific">Microbacterium resistens</name>
    <dbReference type="NCBI Taxonomy" id="156977"/>
    <lineage>
        <taxon>Bacteria</taxon>
        <taxon>Bacillati</taxon>
        <taxon>Actinomycetota</taxon>
        <taxon>Actinomycetes</taxon>
        <taxon>Micrococcales</taxon>
        <taxon>Microbacteriaceae</taxon>
        <taxon>Microbacterium</taxon>
    </lineage>
</organism>
<evidence type="ECO:0000256" key="1">
    <source>
        <dbReference type="SAM" id="MobiDB-lite"/>
    </source>
</evidence>
<keyword evidence="3" id="KW-1185">Reference proteome</keyword>
<dbReference type="Proteomes" id="UP001259347">
    <property type="component" value="Unassembled WGS sequence"/>
</dbReference>
<evidence type="ECO:0000313" key="2">
    <source>
        <dbReference type="EMBL" id="MDR6867624.1"/>
    </source>
</evidence>
<comment type="caution">
    <text evidence="2">The sequence shown here is derived from an EMBL/GenBank/DDBJ whole genome shotgun (WGS) entry which is preliminary data.</text>
</comment>
<evidence type="ECO:0000313" key="3">
    <source>
        <dbReference type="Proteomes" id="UP001259347"/>
    </source>
</evidence>
<dbReference type="EMBL" id="JAVDUM010000009">
    <property type="protein sequence ID" value="MDR6867624.1"/>
    <property type="molecule type" value="Genomic_DNA"/>
</dbReference>